<gene>
    <name evidence="2" type="ORF">MNBD_GAMMA12-1708</name>
</gene>
<sequence length="358" mass="40746">MKICIVGGMIDAKLHSKIFPLQKSELITSIHLIRRQAYSGNKIICHSVPQWAQKLLPLAECWRLTQLFGVCLFHRPKVLIAFGTMPHGIYVWLISKLFRIKTIQHIMGKNDLRLTFSKQRGQKIAMRAVRSANLVAVRGQPMIQTLLVNGVNADNIFIPQNLHDFDFFSCTIPTIPEYELIYVGLLAAYKRIDLMLESFASSKPNNNKLLIIGDGPEKNNLERQAIELNIEHQVIFAGKISFQNLPKYYCKARSFIMTSQGEGLPMAMIEAMSCGLPVIISDDADITEIAKNEVNALITNSHHKDCFAQAIVRLRNDESLYQLLRHNALSLRDTKLVEYSVEFQSRLWTEKIESLYST</sequence>
<dbReference type="InterPro" id="IPR001296">
    <property type="entry name" value="Glyco_trans_1"/>
</dbReference>
<reference evidence="2" key="1">
    <citation type="submission" date="2018-06" db="EMBL/GenBank/DDBJ databases">
        <authorList>
            <person name="Zhirakovskaya E."/>
        </authorList>
    </citation>
    <scope>NUCLEOTIDE SEQUENCE</scope>
</reference>
<name>A0A3B0YV12_9ZZZZ</name>
<dbReference type="PANTHER" id="PTHR12526">
    <property type="entry name" value="GLYCOSYLTRANSFERASE"/>
    <property type="match status" value="1"/>
</dbReference>
<dbReference type="EMBL" id="UOFL01000036">
    <property type="protein sequence ID" value="VAW72306.1"/>
    <property type="molecule type" value="Genomic_DNA"/>
</dbReference>
<dbReference type="Pfam" id="PF00534">
    <property type="entry name" value="Glycos_transf_1"/>
    <property type="match status" value="1"/>
</dbReference>
<dbReference type="Gene3D" id="3.40.50.2000">
    <property type="entry name" value="Glycogen Phosphorylase B"/>
    <property type="match status" value="2"/>
</dbReference>
<evidence type="ECO:0000313" key="2">
    <source>
        <dbReference type="EMBL" id="VAW72306.1"/>
    </source>
</evidence>
<accession>A0A3B0YV12</accession>
<protein>
    <recommendedName>
        <fullName evidence="1">Glycosyl transferase family 1 domain-containing protein</fullName>
    </recommendedName>
</protein>
<proteinExistence type="predicted"/>
<dbReference type="SUPFAM" id="SSF53756">
    <property type="entry name" value="UDP-Glycosyltransferase/glycogen phosphorylase"/>
    <property type="match status" value="1"/>
</dbReference>
<feature type="domain" description="Glycosyl transferase family 1" evidence="1">
    <location>
        <begin position="178"/>
        <end position="328"/>
    </location>
</feature>
<organism evidence="2">
    <name type="scientific">hydrothermal vent metagenome</name>
    <dbReference type="NCBI Taxonomy" id="652676"/>
    <lineage>
        <taxon>unclassified sequences</taxon>
        <taxon>metagenomes</taxon>
        <taxon>ecological metagenomes</taxon>
    </lineage>
</organism>
<evidence type="ECO:0000259" key="1">
    <source>
        <dbReference type="Pfam" id="PF00534"/>
    </source>
</evidence>
<dbReference type="AlphaFoldDB" id="A0A3B0YV12"/>
<dbReference type="GO" id="GO:0016757">
    <property type="term" value="F:glycosyltransferase activity"/>
    <property type="evidence" value="ECO:0007669"/>
    <property type="project" value="InterPro"/>
</dbReference>